<gene>
    <name evidence="1" type="ORF">MIND_00009500</name>
</gene>
<keyword evidence="2" id="KW-1185">Reference proteome</keyword>
<proteinExistence type="predicted"/>
<dbReference type="Proteomes" id="UP000636479">
    <property type="component" value="Unassembled WGS sequence"/>
</dbReference>
<sequence length="343" mass="39785">MDVDSEQTEPRHIEELWFEDGNIVVQAGFAQYKVFHGMLARHSDVFRDMLSFPQPHESELVEGCPLVRLPDSEVEVTPFLKAMFIPTFLEPYPATTDFMTIYGCLRLSNKYQVHFLRRRALIHFASRYRTTLTEYDALRVSGNELAPGTASWKIPYSDNERDASWVVCSFSLARELDVLWVLPRIFYVLSSPQLRVFPNLFHGVDYEGLHCSLNFDDQCRLLEGREANFEQMPKVLGFLHSKGCDLAESSGHDSELRRTLVQEVMLNASNYPRNLLNVWAHEDWCMFTDPSEPWCQECVTKFESQHVLAREAFWNQLPEMFGLPKWKELEAMRIAAIGNVFEV</sequence>
<dbReference type="RefSeq" id="XP_037224978.1">
    <property type="nucleotide sequence ID" value="XM_037357068.1"/>
</dbReference>
<accession>A0A8H6TCI4</accession>
<evidence type="ECO:0000313" key="2">
    <source>
        <dbReference type="Proteomes" id="UP000636479"/>
    </source>
</evidence>
<organism evidence="1 2">
    <name type="scientific">Mycena indigotica</name>
    <dbReference type="NCBI Taxonomy" id="2126181"/>
    <lineage>
        <taxon>Eukaryota</taxon>
        <taxon>Fungi</taxon>
        <taxon>Dikarya</taxon>
        <taxon>Basidiomycota</taxon>
        <taxon>Agaricomycotina</taxon>
        <taxon>Agaricomycetes</taxon>
        <taxon>Agaricomycetidae</taxon>
        <taxon>Agaricales</taxon>
        <taxon>Marasmiineae</taxon>
        <taxon>Mycenaceae</taxon>
        <taxon>Mycena</taxon>
    </lineage>
</organism>
<name>A0A8H6TCI4_9AGAR</name>
<protein>
    <submittedName>
        <fullName evidence="1">BTB domain-containing protein</fullName>
    </submittedName>
</protein>
<evidence type="ECO:0000313" key="1">
    <source>
        <dbReference type="EMBL" id="KAF7314955.1"/>
    </source>
</evidence>
<dbReference type="OrthoDB" id="3893071at2759"/>
<dbReference type="AlphaFoldDB" id="A0A8H6TCI4"/>
<comment type="caution">
    <text evidence="1">The sequence shown here is derived from an EMBL/GenBank/DDBJ whole genome shotgun (WGS) entry which is preliminary data.</text>
</comment>
<dbReference type="GeneID" id="59339584"/>
<dbReference type="EMBL" id="JACAZF010000001">
    <property type="protein sequence ID" value="KAF7314955.1"/>
    <property type="molecule type" value="Genomic_DNA"/>
</dbReference>
<reference evidence="1" key="1">
    <citation type="submission" date="2020-05" db="EMBL/GenBank/DDBJ databases">
        <title>Mycena genomes resolve the evolution of fungal bioluminescence.</title>
        <authorList>
            <person name="Tsai I.J."/>
        </authorList>
    </citation>
    <scope>NUCLEOTIDE SEQUENCE</scope>
    <source>
        <strain evidence="1">171206Taipei</strain>
    </source>
</reference>